<dbReference type="AlphaFoldDB" id="A0A7I8DTJ4"/>
<feature type="domain" description="YcxB-like C-terminal" evidence="2">
    <location>
        <begin position="126"/>
        <end position="179"/>
    </location>
</feature>
<gene>
    <name evidence="3" type="ORF">bsdcttw_26570</name>
</gene>
<dbReference type="KEGG" id="acht:bsdcttw_26570"/>
<evidence type="ECO:0000259" key="2">
    <source>
        <dbReference type="Pfam" id="PF14317"/>
    </source>
</evidence>
<dbReference type="Pfam" id="PF14317">
    <property type="entry name" value="YcxB"/>
    <property type="match status" value="1"/>
</dbReference>
<dbReference type="EMBL" id="AP023368">
    <property type="protein sequence ID" value="BCJ99616.1"/>
    <property type="molecule type" value="Genomic_DNA"/>
</dbReference>
<dbReference type="RefSeq" id="WP_185255367.1">
    <property type="nucleotide sequence ID" value="NZ_AP023368.1"/>
</dbReference>
<reference evidence="3 4" key="1">
    <citation type="submission" date="2020-08" db="EMBL/GenBank/DDBJ databases">
        <title>Draft genome sequencing of an Anaerocolumna strain isolated from anoxic soil subjected to BSD treatment.</title>
        <authorList>
            <person name="Uek A."/>
            <person name="Tonouchi A."/>
        </authorList>
    </citation>
    <scope>NUCLEOTIDE SEQUENCE [LARGE SCALE GENOMIC DNA]</scope>
    <source>
        <strain evidence="3 4">CTTW</strain>
    </source>
</reference>
<dbReference type="InterPro" id="IPR025588">
    <property type="entry name" value="YcxB-like_C"/>
</dbReference>
<organism evidence="3 4">
    <name type="scientific">Anaerocolumna chitinilytica</name>
    <dbReference type="NCBI Taxonomy" id="1727145"/>
    <lineage>
        <taxon>Bacteria</taxon>
        <taxon>Bacillati</taxon>
        <taxon>Bacillota</taxon>
        <taxon>Clostridia</taxon>
        <taxon>Lachnospirales</taxon>
        <taxon>Lachnospiraceae</taxon>
        <taxon>Anaerocolumna</taxon>
    </lineage>
</organism>
<proteinExistence type="predicted"/>
<evidence type="ECO:0000256" key="1">
    <source>
        <dbReference type="SAM" id="Phobius"/>
    </source>
</evidence>
<keyword evidence="4" id="KW-1185">Reference proteome</keyword>
<dbReference type="Proteomes" id="UP000515703">
    <property type="component" value="Chromosome"/>
</dbReference>
<sequence length="200" mass="23408">MENQEDYLSASVRLTKEEYKDISVFYYRYMRKGKKVHIAVYAFLLFIIVLMLVSFLQNQNIPTSSAEPIIRNSFSLQDILSKAILPIVVIVIVIGVQIYTPFLIRKSAVKEYSSNKFVQKEIKYVLSPEYIGIESEDFQMKLKYEDIHKVLISNDYIIIFESEKLMRILPKRSFDSEDAAMEAIQLLETKLSKDKYVTYN</sequence>
<keyword evidence="1" id="KW-0472">Membrane</keyword>
<evidence type="ECO:0000313" key="3">
    <source>
        <dbReference type="EMBL" id="BCJ99616.1"/>
    </source>
</evidence>
<keyword evidence="1" id="KW-1133">Transmembrane helix</keyword>
<accession>A0A7I8DTJ4</accession>
<keyword evidence="1" id="KW-0812">Transmembrane</keyword>
<evidence type="ECO:0000313" key="4">
    <source>
        <dbReference type="Proteomes" id="UP000515703"/>
    </source>
</evidence>
<reference evidence="3 4" key="2">
    <citation type="submission" date="2020-08" db="EMBL/GenBank/DDBJ databases">
        <authorList>
            <person name="Ueki A."/>
            <person name="Tonouchi A."/>
        </authorList>
    </citation>
    <scope>NUCLEOTIDE SEQUENCE [LARGE SCALE GENOMIC DNA]</scope>
    <source>
        <strain evidence="3 4">CTTW</strain>
    </source>
</reference>
<protein>
    <recommendedName>
        <fullName evidence="2">YcxB-like C-terminal domain-containing protein</fullName>
    </recommendedName>
</protein>
<feature type="transmembrane region" description="Helical" evidence="1">
    <location>
        <begin position="38"/>
        <end position="56"/>
    </location>
</feature>
<feature type="transmembrane region" description="Helical" evidence="1">
    <location>
        <begin position="83"/>
        <end position="104"/>
    </location>
</feature>
<name>A0A7I8DTJ4_9FIRM</name>